<comment type="caution">
    <text evidence="3">The sequence shown here is derived from an EMBL/GenBank/DDBJ whole genome shotgun (WGS) entry which is preliminary data.</text>
</comment>
<reference evidence="3 4" key="1">
    <citation type="submission" date="2024-03" db="EMBL/GenBank/DDBJ databases">
        <title>Aquirufa genome sequencing.</title>
        <authorList>
            <person name="Pitt A."/>
            <person name="Hahn M.W."/>
        </authorList>
    </citation>
    <scope>NUCLEOTIDE SEQUENCE [LARGE SCALE GENOMIC DNA]</scope>
    <source>
        <strain evidence="3 4">HETE-83D</strain>
    </source>
</reference>
<feature type="domain" description="Peptidase M24" evidence="1">
    <location>
        <begin position="183"/>
        <end position="387"/>
    </location>
</feature>
<dbReference type="Gene3D" id="3.40.350.10">
    <property type="entry name" value="Creatinase/prolidase N-terminal domain"/>
    <property type="match status" value="1"/>
</dbReference>
<sequence>MQRRNFIKGGLLASTLSLNSSTSALTPIEFTPISAEERKMRVAKAQKLMAEKQIQAIVLDAGINMTYFTGISWHPSERSMLAVIPVKGEINFICPAFEEDRFLEMAPAGTKVSIWEEDENPFALTTCVLKGIGIEKGQIGIDEFCRFFIFDGLRKSDASFQFVSADPITIPCRIIKSASEIALMQKANDATVKAIQAGIAALSIGCTPRQISQKIAQAHAEQGAMHGFASVTFGVATSFPHGSSRKQILKSGDVVMLDCGCSVGGYESDITRTVVFGEPSAKQKQIWDLEKKAQQAGFEAAKLGAPAENVDFAARNVLIDAGFGPDYKLPGLPHRTGHGIGMSGHEWGNMVKGNKAPLEIGMCFSIEPTIAIPGEFGVRLEDCAYMTADGPKWFSNPSKSISEPF</sequence>
<evidence type="ECO:0000313" key="3">
    <source>
        <dbReference type="EMBL" id="MFD3408017.1"/>
    </source>
</evidence>
<dbReference type="PANTHER" id="PTHR46112">
    <property type="entry name" value="AMINOPEPTIDASE"/>
    <property type="match status" value="1"/>
</dbReference>
<dbReference type="RefSeq" id="WP_377980417.1">
    <property type="nucleotide sequence ID" value="NZ_JBBKXX010000001.1"/>
</dbReference>
<dbReference type="Pfam" id="PF00557">
    <property type="entry name" value="Peptidase_M24"/>
    <property type="match status" value="1"/>
</dbReference>
<evidence type="ECO:0000259" key="2">
    <source>
        <dbReference type="Pfam" id="PF01321"/>
    </source>
</evidence>
<feature type="domain" description="Creatinase N-terminal" evidence="2">
    <location>
        <begin position="41"/>
        <end position="175"/>
    </location>
</feature>
<dbReference type="Gene3D" id="3.90.230.10">
    <property type="entry name" value="Creatinase/methionine aminopeptidase superfamily"/>
    <property type="match status" value="1"/>
</dbReference>
<name>A0ABW6DJI4_9BACT</name>
<gene>
    <name evidence="3" type="ORF">SKC37_05075</name>
</gene>
<dbReference type="PANTHER" id="PTHR46112:SF3">
    <property type="entry name" value="AMINOPEPTIDASE YPDF"/>
    <property type="match status" value="1"/>
</dbReference>
<dbReference type="InterPro" id="IPR029149">
    <property type="entry name" value="Creatin/AminoP/Spt16_N"/>
</dbReference>
<dbReference type="SUPFAM" id="SSF53092">
    <property type="entry name" value="Creatinase/prolidase N-terminal domain"/>
    <property type="match status" value="1"/>
</dbReference>
<accession>A0ABW6DJI4</accession>
<proteinExistence type="predicted"/>
<dbReference type="Pfam" id="PF01321">
    <property type="entry name" value="Creatinase_N"/>
    <property type="match status" value="1"/>
</dbReference>
<evidence type="ECO:0000313" key="4">
    <source>
        <dbReference type="Proteomes" id="UP001598019"/>
    </source>
</evidence>
<organism evidence="3 4">
    <name type="scientific">Aquirufa esocilacus</name>
    <dbReference type="NCBI Taxonomy" id="3096513"/>
    <lineage>
        <taxon>Bacteria</taxon>
        <taxon>Pseudomonadati</taxon>
        <taxon>Bacteroidota</taxon>
        <taxon>Cytophagia</taxon>
        <taxon>Cytophagales</taxon>
        <taxon>Flectobacillaceae</taxon>
        <taxon>Aquirufa</taxon>
    </lineage>
</organism>
<dbReference type="InterPro" id="IPR000587">
    <property type="entry name" value="Creatinase_N"/>
</dbReference>
<evidence type="ECO:0000259" key="1">
    <source>
        <dbReference type="Pfam" id="PF00557"/>
    </source>
</evidence>
<dbReference type="EMBL" id="JBBKXX010000001">
    <property type="protein sequence ID" value="MFD3408017.1"/>
    <property type="molecule type" value="Genomic_DNA"/>
</dbReference>
<dbReference type="InterPro" id="IPR036005">
    <property type="entry name" value="Creatinase/aminopeptidase-like"/>
</dbReference>
<dbReference type="SUPFAM" id="SSF55920">
    <property type="entry name" value="Creatinase/aminopeptidase"/>
    <property type="match status" value="1"/>
</dbReference>
<dbReference type="Proteomes" id="UP001598019">
    <property type="component" value="Unassembled WGS sequence"/>
</dbReference>
<dbReference type="InterPro" id="IPR050659">
    <property type="entry name" value="Peptidase_M24B"/>
</dbReference>
<keyword evidence="4" id="KW-1185">Reference proteome</keyword>
<protein>
    <submittedName>
        <fullName evidence="3">Xaa-Pro peptidase family protein</fullName>
    </submittedName>
</protein>
<dbReference type="InterPro" id="IPR000994">
    <property type="entry name" value="Pept_M24"/>
</dbReference>